<dbReference type="CDD" id="cd07035">
    <property type="entry name" value="TPP_PYR_POX_like"/>
    <property type="match status" value="1"/>
</dbReference>
<evidence type="ECO:0000259" key="7">
    <source>
        <dbReference type="Pfam" id="PF02775"/>
    </source>
</evidence>
<dbReference type="InterPro" id="IPR012000">
    <property type="entry name" value="Thiamin_PyroP_enz_cen_dom"/>
</dbReference>
<dbReference type="GO" id="GO:0009097">
    <property type="term" value="P:isoleucine biosynthetic process"/>
    <property type="evidence" value="ECO:0007669"/>
    <property type="project" value="TreeGrafter"/>
</dbReference>
<accession>A0AAJ4ZGA5</accession>
<dbReference type="GO" id="GO:0050660">
    <property type="term" value="F:flavin adenine dinucleotide binding"/>
    <property type="evidence" value="ECO:0007669"/>
    <property type="project" value="TreeGrafter"/>
</dbReference>
<evidence type="ECO:0000256" key="4">
    <source>
        <dbReference type="RuleBase" id="RU362132"/>
    </source>
</evidence>
<dbReference type="RefSeq" id="WP_072637082.1">
    <property type="nucleotide sequence ID" value="NZ_CP010310.2"/>
</dbReference>
<comment type="caution">
    <text evidence="9">The sequence shown here is derived from an EMBL/GenBank/DDBJ whole genome shotgun (WGS) entry which is preliminary data.</text>
</comment>
<dbReference type="AlphaFoldDB" id="A0AAJ4ZGA5"/>
<dbReference type="GO" id="GO:0000287">
    <property type="term" value="F:magnesium ion binding"/>
    <property type="evidence" value="ECO:0007669"/>
    <property type="project" value="InterPro"/>
</dbReference>
<evidence type="ECO:0000256" key="2">
    <source>
        <dbReference type="ARBA" id="ARBA00007812"/>
    </source>
</evidence>
<protein>
    <submittedName>
        <fullName evidence="9">Benzaldehyde lyase</fullName>
        <ecNumber evidence="9">4.1.2.38</ecNumber>
    </submittedName>
</protein>
<comment type="cofactor">
    <cofactor evidence="1">
        <name>thiamine diphosphate</name>
        <dbReference type="ChEBI" id="CHEBI:58937"/>
    </cofactor>
</comment>
<dbReference type="Gene3D" id="3.40.50.1220">
    <property type="entry name" value="TPP-binding domain"/>
    <property type="match status" value="1"/>
</dbReference>
<dbReference type="GO" id="GO:0009099">
    <property type="term" value="P:L-valine biosynthetic process"/>
    <property type="evidence" value="ECO:0007669"/>
    <property type="project" value="TreeGrafter"/>
</dbReference>
<sequence length="581" mass="61632">MALKNGGELVARALQHHGVETMFGLHGAHIDTIFQACADLGITIVDTRHEAAAGHAAEGFARTTRRMGVALVTAGGGFTNAMTAMANAFLDRTPVLFLTGSGALRDAETNTLQAGFDQIAMAKPVTKWAHRVTSAEQIPRLVSQAIRIANAAPRGPVLLDLPWDVLTAQVESPDTEASVMNVPRSCGLSREDAERVFQSLREAQRPVIVVGSEATTGGGTDELKALAESLRAPVFADSEGLQALQGLPESLYGGLIQGMYGLSAEGIEPDVVLCLGLRFGLSIGHGDGKLIPRGARILQVDPDAREIGRLQPVAMGLVADVGAAIKTLGELARAHEAAGSEWPERVRAHVRRRYDHVFDSVRDAQPRPLHPLLASEVVAAHIDENTVVVADGALTYLWLTEVISSARPASFLCHGYLGSMGVGFGIALGAQAASAKSGQRTILVTGDGALGYSIAEFDSAVRHGLPLIVVVMNNRSWGATLHFQQAVAGPERITNTRLENGRYHDVASAFEADGYLATDAEELRTAMASALAGNRPACINVLVDLDPIPPEERFIMGLDPLTPPAASEQPRTEPQNAWSKK</sequence>
<dbReference type="EMBL" id="UGSJ01000001">
    <property type="protein sequence ID" value="SUA92793.1"/>
    <property type="molecule type" value="Genomic_DNA"/>
</dbReference>
<dbReference type="InterPro" id="IPR012001">
    <property type="entry name" value="Thiamin_PyroP_enz_TPP-bd_dom"/>
</dbReference>
<dbReference type="Pfam" id="PF02775">
    <property type="entry name" value="TPP_enzyme_C"/>
    <property type="match status" value="1"/>
</dbReference>
<dbReference type="Proteomes" id="UP000254589">
    <property type="component" value="Unassembled WGS sequence"/>
</dbReference>
<dbReference type="Gene3D" id="3.40.50.970">
    <property type="match status" value="2"/>
</dbReference>
<feature type="domain" description="Thiamine pyrophosphate enzyme N-terminal TPP-binding" evidence="8">
    <location>
        <begin position="5"/>
        <end position="121"/>
    </location>
</feature>
<dbReference type="PANTHER" id="PTHR18968:SF166">
    <property type="entry name" value="2-HYDROXYACYL-COA LYASE 2"/>
    <property type="match status" value="1"/>
</dbReference>
<feature type="domain" description="Thiamine pyrophosphate enzyme TPP-binding" evidence="7">
    <location>
        <begin position="396"/>
        <end position="541"/>
    </location>
</feature>
<dbReference type="GO" id="GO:0047695">
    <property type="term" value="F:benzoin aldolase activity"/>
    <property type="evidence" value="ECO:0007669"/>
    <property type="project" value="UniProtKB-EC"/>
</dbReference>
<dbReference type="Pfam" id="PF00205">
    <property type="entry name" value="TPP_enzyme_M"/>
    <property type="match status" value="1"/>
</dbReference>
<evidence type="ECO:0000256" key="3">
    <source>
        <dbReference type="ARBA" id="ARBA00023052"/>
    </source>
</evidence>
<dbReference type="InterPro" id="IPR029035">
    <property type="entry name" value="DHS-like_NAD/FAD-binding_dom"/>
</dbReference>
<dbReference type="EC" id="4.1.2.38" evidence="9"/>
<evidence type="ECO:0000313" key="10">
    <source>
        <dbReference type="Proteomes" id="UP000254589"/>
    </source>
</evidence>
<evidence type="ECO:0000256" key="5">
    <source>
        <dbReference type="SAM" id="MobiDB-lite"/>
    </source>
</evidence>
<name>A0AAJ4ZGA5_PANPU</name>
<dbReference type="InterPro" id="IPR029061">
    <property type="entry name" value="THDP-binding"/>
</dbReference>
<proteinExistence type="inferred from homology"/>
<dbReference type="PANTHER" id="PTHR18968">
    <property type="entry name" value="THIAMINE PYROPHOSPHATE ENZYMES"/>
    <property type="match status" value="1"/>
</dbReference>
<dbReference type="Pfam" id="PF02776">
    <property type="entry name" value="TPP_enzyme_N"/>
    <property type="match status" value="1"/>
</dbReference>
<dbReference type="GO" id="GO:0030976">
    <property type="term" value="F:thiamine pyrophosphate binding"/>
    <property type="evidence" value="ECO:0007669"/>
    <property type="project" value="InterPro"/>
</dbReference>
<dbReference type="GO" id="GO:0005948">
    <property type="term" value="C:acetolactate synthase complex"/>
    <property type="evidence" value="ECO:0007669"/>
    <property type="project" value="TreeGrafter"/>
</dbReference>
<dbReference type="InterPro" id="IPR045229">
    <property type="entry name" value="TPP_enz"/>
</dbReference>
<dbReference type="FunFam" id="3.40.50.970:FF:000007">
    <property type="entry name" value="Acetolactate synthase"/>
    <property type="match status" value="1"/>
</dbReference>
<dbReference type="InterPro" id="IPR011766">
    <property type="entry name" value="TPP_enzyme_TPP-bd"/>
</dbReference>
<evidence type="ECO:0000313" key="9">
    <source>
        <dbReference type="EMBL" id="SUA92793.1"/>
    </source>
</evidence>
<reference evidence="9 10" key="1">
    <citation type="submission" date="2018-06" db="EMBL/GenBank/DDBJ databases">
        <authorList>
            <consortium name="Pathogen Informatics"/>
            <person name="Doyle S."/>
        </authorList>
    </citation>
    <scope>NUCLEOTIDE SEQUENCE [LARGE SCALE GENOMIC DNA]</scope>
    <source>
        <strain evidence="9 10">NCTC13159</strain>
    </source>
</reference>
<gene>
    <name evidence="9" type="primary">bznB</name>
    <name evidence="9" type="ORF">NCTC13159_04331</name>
</gene>
<dbReference type="GO" id="GO:0003984">
    <property type="term" value="F:acetolactate synthase activity"/>
    <property type="evidence" value="ECO:0007669"/>
    <property type="project" value="TreeGrafter"/>
</dbReference>
<comment type="similarity">
    <text evidence="2 4">Belongs to the TPP enzyme family.</text>
</comment>
<feature type="compositionally biased region" description="Polar residues" evidence="5">
    <location>
        <begin position="572"/>
        <end position="581"/>
    </location>
</feature>
<keyword evidence="3 4" id="KW-0786">Thiamine pyrophosphate</keyword>
<evidence type="ECO:0000256" key="1">
    <source>
        <dbReference type="ARBA" id="ARBA00001964"/>
    </source>
</evidence>
<evidence type="ECO:0000259" key="6">
    <source>
        <dbReference type="Pfam" id="PF00205"/>
    </source>
</evidence>
<evidence type="ECO:0000259" key="8">
    <source>
        <dbReference type="Pfam" id="PF02776"/>
    </source>
</evidence>
<organism evidence="9 10">
    <name type="scientific">Pandoraea pulmonicola</name>
    <dbReference type="NCBI Taxonomy" id="93221"/>
    <lineage>
        <taxon>Bacteria</taxon>
        <taxon>Pseudomonadati</taxon>
        <taxon>Pseudomonadota</taxon>
        <taxon>Betaproteobacteria</taxon>
        <taxon>Burkholderiales</taxon>
        <taxon>Burkholderiaceae</taxon>
        <taxon>Pandoraea</taxon>
    </lineage>
</organism>
<keyword evidence="9" id="KW-0456">Lyase</keyword>
<dbReference type="CDD" id="cd02004">
    <property type="entry name" value="TPP_BZL_OCoD_HPCL"/>
    <property type="match status" value="1"/>
</dbReference>
<dbReference type="SUPFAM" id="SSF52467">
    <property type="entry name" value="DHS-like NAD/FAD-binding domain"/>
    <property type="match status" value="1"/>
</dbReference>
<dbReference type="SUPFAM" id="SSF52518">
    <property type="entry name" value="Thiamin diphosphate-binding fold (THDP-binding)"/>
    <property type="match status" value="2"/>
</dbReference>
<feature type="domain" description="Thiamine pyrophosphate enzyme central" evidence="6">
    <location>
        <begin position="194"/>
        <end position="328"/>
    </location>
</feature>
<feature type="region of interest" description="Disordered" evidence="5">
    <location>
        <begin position="560"/>
        <end position="581"/>
    </location>
</feature>